<gene>
    <name evidence="1" type="ORF">DET56_109229</name>
</gene>
<organism evidence="1 2">
    <name type="scientific">Paenibacillus pabuli</name>
    <dbReference type="NCBI Taxonomy" id="1472"/>
    <lineage>
        <taxon>Bacteria</taxon>
        <taxon>Bacillati</taxon>
        <taxon>Bacillota</taxon>
        <taxon>Bacilli</taxon>
        <taxon>Bacillales</taxon>
        <taxon>Paenibacillaceae</taxon>
        <taxon>Paenibacillus</taxon>
    </lineage>
</organism>
<name>A0A855XUA8_9BACL</name>
<dbReference type="EMBL" id="QGTZ01000009">
    <property type="protein sequence ID" value="PWW37343.1"/>
    <property type="molecule type" value="Genomic_DNA"/>
</dbReference>
<accession>A0A855XUA8</accession>
<proteinExistence type="predicted"/>
<evidence type="ECO:0000313" key="2">
    <source>
        <dbReference type="Proteomes" id="UP000247078"/>
    </source>
</evidence>
<evidence type="ECO:0000313" key="1">
    <source>
        <dbReference type="EMBL" id="PWW37343.1"/>
    </source>
</evidence>
<protein>
    <submittedName>
        <fullName evidence="1">Uncharacterized protein</fullName>
    </submittedName>
</protein>
<sequence length="48" mass="5698">MNKLLLLNLTGFFSQMEERMIADCRPNIANHAKKQYEKYNRRLQALKG</sequence>
<dbReference type="AlphaFoldDB" id="A0A855XUA8"/>
<reference evidence="1 2" key="1">
    <citation type="submission" date="2018-05" db="EMBL/GenBank/DDBJ databases">
        <title>Freshwater and sediment microbial communities from various areas in North America, analyzing microbe dynamics in response to fracking.</title>
        <authorList>
            <person name="Lamendella R."/>
        </authorList>
    </citation>
    <scope>NUCLEOTIDE SEQUENCE [LARGE SCALE GENOMIC DNA]</scope>
    <source>
        <strain evidence="1 2">DB-3</strain>
    </source>
</reference>
<comment type="caution">
    <text evidence="1">The sequence shown here is derived from an EMBL/GenBank/DDBJ whole genome shotgun (WGS) entry which is preliminary data.</text>
</comment>
<dbReference type="RefSeq" id="WP_167434786.1">
    <property type="nucleotide sequence ID" value="NZ_QGTZ01000009.1"/>
</dbReference>
<dbReference type="Proteomes" id="UP000247078">
    <property type="component" value="Unassembled WGS sequence"/>
</dbReference>